<keyword evidence="7" id="KW-1185">Reference proteome</keyword>
<dbReference type="Pfam" id="PF13564">
    <property type="entry name" value="DoxX_2"/>
    <property type="match status" value="1"/>
</dbReference>
<evidence type="ECO:0000256" key="5">
    <source>
        <dbReference type="SAM" id="Phobius"/>
    </source>
</evidence>
<dbReference type="Proteomes" id="UP000650466">
    <property type="component" value="Unassembled WGS sequence"/>
</dbReference>
<evidence type="ECO:0000313" key="7">
    <source>
        <dbReference type="Proteomes" id="UP000650466"/>
    </source>
</evidence>
<dbReference type="EMBL" id="JACVVD010000014">
    <property type="protein sequence ID" value="MBD0383988.1"/>
    <property type="molecule type" value="Genomic_DNA"/>
</dbReference>
<keyword evidence="2 5" id="KW-0812">Transmembrane</keyword>
<evidence type="ECO:0000313" key="6">
    <source>
        <dbReference type="EMBL" id="MBD0383988.1"/>
    </source>
</evidence>
<dbReference type="PIRSF" id="PIRSF030066">
    <property type="entry name" value="UCP030066"/>
    <property type="match status" value="1"/>
</dbReference>
<sequence>MKKTKVMYWIFTALLIALMGFGAIPDILSLPDAVALFDHLGYPAYLLPFLGVAKLLGLAAILIPGLPRIKEWAYAGLAFDLIGAMYSSIAVGDPASGWVFFFIGFSVIAGSYVCYHKKQKAASLNQPIRLAA</sequence>
<dbReference type="RefSeq" id="WP_188177766.1">
    <property type="nucleotide sequence ID" value="NZ_JACVVD010000014.1"/>
</dbReference>
<accession>A0A926KVC3</accession>
<dbReference type="InterPro" id="IPR032808">
    <property type="entry name" value="DoxX"/>
</dbReference>
<dbReference type="GO" id="GO:0016020">
    <property type="term" value="C:membrane"/>
    <property type="evidence" value="ECO:0007669"/>
    <property type="project" value="UniProtKB-SubCell"/>
</dbReference>
<evidence type="ECO:0000256" key="1">
    <source>
        <dbReference type="ARBA" id="ARBA00004141"/>
    </source>
</evidence>
<feature type="transmembrane region" description="Helical" evidence="5">
    <location>
        <begin position="95"/>
        <end position="115"/>
    </location>
</feature>
<keyword evidence="3 5" id="KW-1133">Transmembrane helix</keyword>
<reference evidence="6" key="1">
    <citation type="submission" date="2020-09" db="EMBL/GenBank/DDBJ databases">
        <title>Draft Genome Sequence of Paenibacillus sp. WST5.</title>
        <authorList>
            <person name="Bao Z."/>
        </authorList>
    </citation>
    <scope>NUCLEOTIDE SEQUENCE</scope>
    <source>
        <strain evidence="6">WST5</strain>
    </source>
</reference>
<dbReference type="AlphaFoldDB" id="A0A926KVC3"/>
<comment type="caution">
    <text evidence="6">The sequence shown here is derived from an EMBL/GenBank/DDBJ whole genome shotgun (WGS) entry which is preliminary data.</text>
</comment>
<evidence type="ECO:0000256" key="4">
    <source>
        <dbReference type="ARBA" id="ARBA00023136"/>
    </source>
</evidence>
<proteinExistence type="predicted"/>
<organism evidence="6 7">
    <name type="scientific">Paenibacillus sedimenti</name>
    <dbReference type="NCBI Taxonomy" id="2770274"/>
    <lineage>
        <taxon>Bacteria</taxon>
        <taxon>Bacillati</taxon>
        <taxon>Bacillota</taxon>
        <taxon>Bacilli</taxon>
        <taxon>Bacillales</taxon>
        <taxon>Paenibacillaceae</taxon>
        <taxon>Paenibacillus</taxon>
    </lineage>
</organism>
<gene>
    <name evidence="6" type="ORF">ICC18_28450</name>
</gene>
<evidence type="ECO:0000256" key="3">
    <source>
        <dbReference type="ARBA" id="ARBA00022989"/>
    </source>
</evidence>
<keyword evidence="4 5" id="KW-0472">Membrane</keyword>
<feature type="transmembrane region" description="Helical" evidence="5">
    <location>
        <begin position="72"/>
        <end position="89"/>
    </location>
</feature>
<feature type="transmembrane region" description="Helical" evidence="5">
    <location>
        <begin position="45"/>
        <end position="65"/>
    </location>
</feature>
<protein>
    <submittedName>
        <fullName evidence="6">DoxX family protein</fullName>
    </submittedName>
</protein>
<dbReference type="InterPro" id="IPR016944">
    <property type="entry name" value="UCP030066"/>
</dbReference>
<comment type="subcellular location">
    <subcellularLocation>
        <location evidence="1">Membrane</location>
        <topology evidence="1">Multi-pass membrane protein</topology>
    </subcellularLocation>
</comment>
<evidence type="ECO:0000256" key="2">
    <source>
        <dbReference type="ARBA" id="ARBA00022692"/>
    </source>
</evidence>
<name>A0A926KVC3_9BACL</name>